<evidence type="ECO:0000256" key="2">
    <source>
        <dbReference type="ARBA" id="ARBA00022786"/>
    </source>
</evidence>
<accession>A0ABN9Q426</accession>
<keyword evidence="6" id="KW-1185">Reference proteome</keyword>
<reference evidence="5" key="1">
    <citation type="submission" date="2023-10" db="EMBL/GenBank/DDBJ databases">
        <authorList>
            <person name="Chen Y."/>
            <person name="Shah S."/>
            <person name="Dougan E. K."/>
            <person name="Thang M."/>
            <person name="Chan C."/>
        </authorList>
    </citation>
    <scope>NUCLEOTIDE SEQUENCE [LARGE SCALE GENOMIC DNA]</scope>
</reference>
<gene>
    <name evidence="5" type="ORF">PCOR1329_LOCUS7606</name>
</gene>
<feature type="region of interest" description="Disordered" evidence="3">
    <location>
        <begin position="45"/>
        <end position="65"/>
    </location>
</feature>
<feature type="region of interest" description="Disordered" evidence="3">
    <location>
        <begin position="682"/>
        <end position="730"/>
    </location>
</feature>
<feature type="compositionally biased region" description="Low complexity" evidence="3">
    <location>
        <begin position="447"/>
        <end position="458"/>
    </location>
</feature>
<proteinExistence type="predicted"/>
<name>A0ABN9Q426_9DINO</name>
<feature type="non-terminal residue" evidence="5">
    <location>
        <position position="1"/>
    </location>
</feature>
<feature type="domain" description="UBC core" evidence="4">
    <location>
        <begin position="755"/>
        <end position="918"/>
    </location>
</feature>
<dbReference type="Gene3D" id="3.10.110.10">
    <property type="entry name" value="Ubiquitin Conjugating Enzyme"/>
    <property type="match status" value="1"/>
</dbReference>
<dbReference type="InterPro" id="IPR057735">
    <property type="entry name" value="UBE2O-like_tSH3-B"/>
</dbReference>
<evidence type="ECO:0000313" key="5">
    <source>
        <dbReference type="EMBL" id="CAK0799008.1"/>
    </source>
</evidence>
<dbReference type="Proteomes" id="UP001189429">
    <property type="component" value="Unassembled WGS sequence"/>
</dbReference>
<dbReference type="SMART" id="SM00212">
    <property type="entry name" value="UBCc"/>
    <property type="match status" value="1"/>
</dbReference>
<dbReference type="EMBL" id="CAUYUJ010002066">
    <property type="protein sequence ID" value="CAK0799008.1"/>
    <property type="molecule type" value="Genomic_DNA"/>
</dbReference>
<dbReference type="Pfam" id="PF23043">
    <property type="entry name" value="SH3-B_UBE2O"/>
    <property type="match status" value="1"/>
</dbReference>
<evidence type="ECO:0000313" key="6">
    <source>
        <dbReference type="Proteomes" id="UP001189429"/>
    </source>
</evidence>
<dbReference type="PANTHER" id="PTHR46116:SF15">
    <property type="entry name" value="(E3-INDEPENDENT) E2 UBIQUITIN-CONJUGATING ENZYME"/>
    <property type="match status" value="1"/>
</dbReference>
<dbReference type="InterPro" id="IPR016135">
    <property type="entry name" value="UBQ-conjugating_enzyme/RWD"/>
</dbReference>
<comment type="caution">
    <text evidence="5">The sequence shown here is derived from an EMBL/GenBank/DDBJ whole genome shotgun (WGS) entry which is preliminary data.</text>
</comment>
<keyword evidence="1" id="KW-0808">Transferase</keyword>
<dbReference type="Pfam" id="PF23046">
    <property type="entry name" value="tSH3-B_UBE2O"/>
    <property type="match status" value="1"/>
</dbReference>
<dbReference type="PROSITE" id="PS50127">
    <property type="entry name" value="UBC_2"/>
    <property type="match status" value="1"/>
</dbReference>
<feature type="region of interest" description="Disordered" evidence="3">
    <location>
        <begin position="422"/>
        <end position="486"/>
    </location>
</feature>
<dbReference type="PANTHER" id="PTHR46116">
    <property type="entry name" value="(E3-INDEPENDENT) E2 UBIQUITIN-CONJUGATING ENZYME"/>
    <property type="match status" value="1"/>
</dbReference>
<organism evidence="5 6">
    <name type="scientific">Prorocentrum cordatum</name>
    <dbReference type="NCBI Taxonomy" id="2364126"/>
    <lineage>
        <taxon>Eukaryota</taxon>
        <taxon>Sar</taxon>
        <taxon>Alveolata</taxon>
        <taxon>Dinophyceae</taxon>
        <taxon>Prorocentrales</taxon>
        <taxon>Prorocentraceae</taxon>
        <taxon>Prorocentrum</taxon>
    </lineage>
</organism>
<dbReference type="InterPro" id="IPR057733">
    <property type="entry name" value="UBE2O-like_SH3-B"/>
</dbReference>
<dbReference type="CDD" id="cd23837">
    <property type="entry name" value="UBCc_UBE2O"/>
    <property type="match status" value="1"/>
</dbReference>
<evidence type="ECO:0000256" key="3">
    <source>
        <dbReference type="SAM" id="MobiDB-lite"/>
    </source>
</evidence>
<evidence type="ECO:0000259" key="4">
    <source>
        <dbReference type="PROSITE" id="PS50127"/>
    </source>
</evidence>
<feature type="region of interest" description="Disordered" evidence="3">
    <location>
        <begin position="596"/>
        <end position="662"/>
    </location>
</feature>
<dbReference type="Pfam" id="PF00179">
    <property type="entry name" value="UQ_con"/>
    <property type="match status" value="1"/>
</dbReference>
<feature type="compositionally biased region" description="Polar residues" evidence="3">
    <location>
        <begin position="461"/>
        <end position="472"/>
    </location>
</feature>
<evidence type="ECO:0000256" key="1">
    <source>
        <dbReference type="ARBA" id="ARBA00022679"/>
    </source>
</evidence>
<protein>
    <recommendedName>
        <fullName evidence="4">UBC core domain-containing protein</fullName>
    </recommendedName>
</protein>
<keyword evidence="2" id="KW-0833">Ubl conjugation pathway</keyword>
<sequence>AAVASEMFHDSSVSEIFWAVRRRCPEWSVTPHRVRRALAELARLRKKESKSSGSGARGRSGRTARAFPHDVVELTGSARHSKNAQWQWRGQVLRVAGYDDGEAADEDEQELPPNHCSVFWLGRSLEQSPNTLTREAAVRVVDRPWVLGDRVARREDPRSLGTIAAVNCRLRFAGIVGASSGPARATAAVSPEVPAQLVPAVGGFRAEDWVANEATRWVGRVEEAVFRVEVELLGRDEEFPPRGRGRRRPPACVFEVSSEGLAGLGPAGGEDVNPQELSPHFPGQRVRAPARLWRQAEWIRGSLGRRSPRRGAPLCGVVASVECRHLAVRWLAGAVKDSEPPDEWVEPAAVRVLAVPSSSEGWAIGDHVQSPSWHSPSAVIVESATTVSVHWADGTVETDIPSLRLCPRPHVSAHDFLPNDFVARSGEGGAAEPSTATPREGAGAGEGPAEVPGAGAEAQLGGSTVDPSQPQQDLGGEAESTPMDVEQKVEQEVKAAAQARPPLGVCRSVDLQARTAVVEWASGPQAQQVEEVSVFELTDHPQVDIRLGDAVLVPDAQDQQWAGRVCELRSDGQAHIRLLDGSYQWKEVWHLLVVDDGDGSESAGEGSGSDDESARSEAAPSEGREEPEARTPGADAPDVAMEGPDDDEPMEGPEAKASQAARPGIASGIINFVGDYLGLSGSRSASSGAPAAPPTPPAAAAPADASEDGPPPSATAPAEEPCSGVPAFDAFDDDVEPIDHHFLARATSSSRPFLSAVRREMACLKKGLLEGSTGPAPIVVRTFGSRTDLFRAMVVGPSDTPYSHVPFFFDFCLPSDYPREPPLAYFHAHHVGNERLNPNLYVDGKVCLSLLGTWSGPSWDPQRSTLLQVLVSLQGLVLVEEPYFNEPGHECDAGTEQGQQASTLYNEHARLFALRAALNVAANPPLGFAEIVADYFARFGAKLVGEVEEALEGPSASKSSEGFRKVLAKTLPRLRERFAPVSAVAASAAAAPAAASASAACSAGPEGSASADGDL</sequence>
<dbReference type="InterPro" id="IPR000608">
    <property type="entry name" value="UBC"/>
</dbReference>
<dbReference type="SUPFAM" id="SSF54495">
    <property type="entry name" value="UBC-like"/>
    <property type="match status" value="1"/>
</dbReference>